<comment type="caution">
    <text evidence="2">The sequence shown here is derived from an EMBL/GenBank/DDBJ whole genome shotgun (WGS) entry which is preliminary data.</text>
</comment>
<evidence type="ECO:0000313" key="3">
    <source>
        <dbReference type="Proteomes" id="UP001500121"/>
    </source>
</evidence>
<dbReference type="SUPFAM" id="SSF53335">
    <property type="entry name" value="S-adenosyl-L-methionine-dependent methyltransferases"/>
    <property type="match status" value="1"/>
</dbReference>
<evidence type="ECO:0000313" key="2">
    <source>
        <dbReference type="EMBL" id="GAA4747344.1"/>
    </source>
</evidence>
<dbReference type="Gene3D" id="3.40.50.150">
    <property type="entry name" value="Vaccinia Virus protein VP39"/>
    <property type="match status" value="1"/>
</dbReference>
<dbReference type="Pfam" id="PF13649">
    <property type="entry name" value="Methyltransf_25"/>
    <property type="match status" value="1"/>
</dbReference>
<gene>
    <name evidence="2" type="ORF">GCM10025783_19310</name>
</gene>
<dbReference type="InterPro" id="IPR041698">
    <property type="entry name" value="Methyltransf_25"/>
</dbReference>
<organism evidence="2 3">
    <name type="scientific">Amnibacterium soli</name>
    <dbReference type="NCBI Taxonomy" id="1282736"/>
    <lineage>
        <taxon>Bacteria</taxon>
        <taxon>Bacillati</taxon>
        <taxon>Actinomycetota</taxon>
        <taxon>Actinomycetes</taxon>
        <taxon>Micrococcales</taxon>
        <taxon>Microbacteriaceae</taxon>
        <taxon>Amnibacterium</taxon>
    </lineage>
</organism>
<dbReference type="Proteomes" id="UP001500121">
    <property type="component" value="Unassembled WGS sequence"/>
</dbReference>
<proteinExistence type="predicted"/>
<protein>
    <recommendedName>
        <fullName evidence="1">Methyltransferase domain-containing protein</fullName>
    </recommendedName>
</protein>
<dbReference type="RefSeq" id="WP_345480945.1">
    <property type="nucleotide sequence ID" value="NZ_BAABLP010000004.1"/>
</dbReference>
<feature type="domain" description="Methyltransferase" evidence="1">
    <location>
        <begin position="47"/>
        <end position="137"/>
    </location>
</feature>
<dbReference type="InterPro" id="IPR029063">
    <property type="entry name" value="SAM-dependent_MTases_sf"/>
</dbReference>
<sequence length="209" mass="21218">MTPGSRDFWEGRYAASAADGTSLWGEAPNGWVADRVAALAPAPGLAVDLGAGEGRNAFWLAGRGWRVVATDFSPSAVAGMTSRATAAGADVGAVVADATAWRSPEPADLAVLCYLQLPPEALAAAIARAAESLAEGGLLLGIWHDREDVARGLGGTMTPAIRTTPEETGAAAAGAGLTIELSGRRDRETAAGIACDCLLIARRPAPIDA</sequence>
<dbReference type="EMBL" id="BAABLP010000004">
    <property type="protein sequence ID" value="GAA4747344.1"/>
    <property type="molecule type" value="Genomic_DNA"/>
</dbReference>
<accession>A0ABP8Z615</accession>
<evidence type="ECO:0000259" key="1">
    <source>
        <dbReference type="Pfam" id="PF13649"/>
    </source>
</evidence>
<reference evidence="3" key="1">
    <citation type="journal article" date="2019" name="Int. J. Syst. Evol. Microbiol.">
        <title>The Global Catalogue of Microorganisms (GCM) 10K type strain sequencing project: providing services to taxonomists for standard genome sequencing and annotation.</title>
        <authorList>
            <consortium name="The Broad Institute Genomics Platform"/>
            <consortium name="The Broad Institute Genome Sequencing Center for Infectious Disease"/>
            <person name="Wu L."/>
            <person name="Ma J."/>
        </authorList>
    </citation>
    <scope>NUCLEOTIDE SEQUENCE [LARGE SCALE GENOMIC DNA]</scope>
    <source>
        <strain evidence="3">JCM 19015</strain>
    </source>
</reference>
<name>A0ABP8Z615_9MICO</name>
<dbReference type="CDD" id="cd02440">
    <property type="entry name" value="AdoMet_MTases"/>
    <property type="match status" value="1"/>
</dbReference>
<keyword evidence="3" id="KW-1185">Reference proteome</keyword>